<name>A0A2T0BBZ1_9CLOT</name>
<organism evidence="1 2">
    <name type="scientific">Clostridium vincentii</name>
    <dbReference type="NCBI Taxonomy" id="52704"/>
    <lineage>
        <taxon>Bacteria</taxon>
        <taxon>Bacillati</taxon>
        <taxon>Bacillota</taxon>
        <taxon>Clostridia</taxon>
        <taxon>Eubacteriales</taxon>
        <taxon>Clostridiaceae</taxon>
        <taxon>Clostridium</taxon>
    </lineage>
</organism>
<accession>A0A2T0BBZ1</accession>
<gene>
    <name evidence="1" type="ORF">CLVI_25600</name>
</gene>
<dbReference type="RefSeq" id="WP_106060482.1">
    <property type="nucleotide sequence ID" value="NZ_PVXQ01000031.1"/>
</dbReference>
<dbReference type="Proteomes" id="UP000239471">
    <property type="component" value="Unassembled WGS sequence"/>
</dbReference>
<protein>
    <submittedName>
        <fullName evidence="1">Uncharacterized protein</fullName>
    </submittedName>
</protein>
<comment type="caution">
    <text evidence="1">The sequence shown here is derived from an EMBL/GenBank/DDBJ whole genome shotgun (WGS) entry which is preliminary data.</text>
</comment>
<evidence type="ECO:0000313" key="2">
    <source>
        <dbReference type="Proteomes" id="UP000239471"/>
    </source>
</evidence>
<dbReference type="AlphaFoldDB" id="A0A2T0BBZ1"/>
<keyword evidence="2" id="KW-1185">Reference proteome</keyword>
<evidence type="ECO:0000313" key="1">
    <source>
        <dbReference type="EMBL" id="PRR81327.1"/>
    </source>
</evidence>
<dbReference type="EMBL" id="PVXQ01000031">
    <property type="protein sequence ID" value="PRR81327.1"/>
    <property type="molecule type" value="Genomic_DNA"/>
</dbReference>
<sequence length="113" mass="13244">MSSNFIKATDVAKELGVYLKVVTSTKSFDNYNSFFNIFTEMDEPCRRIVVLTPYQELEEVNDEDPSKPINKYRIIDSNLWIEEYSLLHNPSKISLDDVKIPEEVYINFKNQIN</sequence>
<reference evidence="1 2" key="1">
    <citation type="submission" date="2018-03" db="EMBL/GenBank/DDBJ databases">
        <title>Genome sequence of Clostridium vincentii DSM 10228.</title>
        <authorList>
            <person name="Poehlein A."/>
            <person name="Daniel R."/>
        </authorList>
    </citation>
    <scope>NUCLEOTIDE SEQUENCE [LARGE SCALE GENOMIC DNA]</scope>
    <source>
        <strain evidence="1 2">DSM 10228</strain>
    </source>
</reference>
<proteinExistence type="predicted"/>
<dbReference type="OrthoDB" id="1911444at2"/>